<accession>A0A4Y7I8C1</accession>
<evidence type="ECO:0000259" key="3">
    <source>
        <dbReference type="PROSITE" id="PS51840"/>
    </source>
</evidence>
<evidence type="ECO:0000256" key="2">
    <source>
        <dbReference type="SAM" id="MobiDB-lite"/>
    </source>
</evidence>
<reference evidence="4 5" key="1">
    <citation type="journal article" date="2018" name="Science">
        <title>The opium poppy genome and morphinan production.</title>
        <authorList>
            <person name="Guo L."/>
            <person name="Winzer T."/>
            <person name="Yang X."/>
            <person name="Li Y."/>
            <person name="Ning Z."/>
            <person name="He Z."/>
            <person name="Teodor R."/>
            <person name="Lu Y."/>
            <person name="Bowser T.A."/>
            <person name="Graham I.A."/>
            <person name="Ye K."/>
        </authorList>
    </citation>
    <scope>NUCLEOTIDE SEQUENCE [LARGE SCALE GENOMIC DNA]</scope>
    <source>
        <strain evidence="5">cv. HN1</strain>
        <tissue evidence="4">Leaves</tissue>
    </source>
</reference>
<dbReference type="Proteomes" id="UP000316621">
    <property type="component" value="Chromosome 1"/>
</dbReference>
<dbReference type="Pfam" id="PF10358">
    <property type="entry name" value="NT-C2"/>
    <property type="match status" value="1"/>
</dbReference>
<dbReference type="PROSITE" id="PS51840">
    <property type="entry name" value="C2_NT"/>
    <property type="match status" value="1"/>
</dbReference>
<feature type="compositionally biased region" description="Basic and acidic residues" evidence="2">
    <location>
        <begin position="231"/>
        <end position="243"/>
    </location>
</feature>
<feature type="coiled-coil region" evidence="1">
    <location>
        <begin position="1632"/>
        <end position="1701"/>
    </location>
</feature>
<dbReference type="OrthoDB" id="2018427at2759"/>
<feature type="region of interest" description="Disordered" evidence="2">
    <location>
        <begin position="216"/>
        <end position="274"/>
    </location>
</feature>
<proteinExistence type="predicted"/>
<dbReference type="PANTHER" id="PTHR34452:SF1">
    <property type="entry name" value="SPORULATION-SPECIFIC PROTEIN"/>
    <property type="match status" value="1"/>
</dbReference>
<feature type="coiled-coil region" evidence="1">
    <location>
        <begin position="1763"/>
        <end position="1825"/>
    </location>
</feature>
<name>A0A4Y7I8C1_PAPSO</name>
<organism evidence="4 5">
    <name type="scientific">Papaver somniferum</name>
    <name type="common">Opium poppy</name>
    <dbReference type="NCBI Taxonomy" id="3469"/>
    <lineage>
        <taxon>Eukaryota</taxon>
        <taxon>Viridiplantae</taxon>
        <taxon>Streptophyta</taxon>
        <taxon>Embryophyta</taxon>
        <taxon>Tracheophyta</taxon>
        <taxon>Spermatophyta</taxon>
        <taxon>Magnoliopsida</taxon>
        <taxon>Ranunculales</taxon>
        <taxon>Papaveraceae</taxon>
        <taxon>Papaveroideae</taxon>
        <taxon>Papaver</taxon>
    </lineage>
</organism>
<feature type="coiled-coil region" evidence="1">
    <location>
        <begin position="1198"/>
        <end position="1434"/>
    </location>
</feature>
<keyword evidence="5" id="KW-1185">Reference proteome</keyword>
<sequence length="2090" mass="237668">MSRIAKWKLEKTKVKVVFRLQFHATNIPQTGWDKLFVSFVPADSLKATAKTSKASVRNGTCKWADPIYETTRLIQDTKSKQYEDKYYKLVVAMGSSRSGFLGEGIINLADYADASQPSAIALPLQGCNFATILHVAVQPLTSKTGFREFEQQRELRETGLQTTVQGDYNGSTANLASTGEMARDQVNGRVRFKSESKDLPALEEVEELNEDYADSATGIDVSSTTSGSLYADKHDSSTHEIDSLKSTTSGDLAGLSLNQSPNPDKGDHRNVGQGGNDWVHAWSSDYSMDNDLAAAYEENSRLKGSLDMAESSILELKLEVTSLQNLAKELGSKTLKFDKVLDAEVVSGKELAKEVSILKSECSKFKYDYEQLKDSRSSHHFTSGDIVAEDQALLFQTLHMGWLQGLLVMEENVRSIQNKGCHDYHGGDFRYLQPELESLEKVLHNLKQVTTQVPSSLDVKAAPADMKHSQAMRFEESEKFISGNRLLNIGTDLYSGRSPQLSQEPDHYVTTIAFEAKISGLQKELEESKFERDSLTKKLDQMECYYEALIQELEESQKQMLGELQSLRTEHSTCFYTISSCKTQMEAMHQDMNTQFVRFVEDKRDLVSLNKELEERAITSETALKKARWNHSVAVGQLQKDLELLSFQVLSMFETNENLIKQAFKESSLDCYQDYLEEKSEAIDSCLPKKTGVRNLDTLDVLMDSKIELPITNIKRRVDSTKSDALKPLQFQDQNEDEQLLSGDTHFVDLKRSLRLQEELYQKAEDELGEMHMVNLNLYIFSKVLQETLQESTNGIKLMKQKLGELAEQLDHSTVSNELLMIRLQATLDDVNAQKEINADCVRKYNELASHNLMMEEKFQGVYDENSDLIHKISDYESLIIEYRSYESKFDVCTSEKNELLNLLKQENMDKYSLQNEVTFLHDELRNLKTDFDIQSSFKGDLEKKVSSLQDELALQTQVLEEKLQGLSDENGLLAQKVSEYESSILEYKGYEKKYEISTLEKTELENSSRQESLEKSRLQHEVCSLHEEWRNLKADFDSQSLQTQVLEEKLQNLSEENGLLAQKVSEYERSILEYKGYERKYELSTVERTELENSSRQESLEKSRLQHEVSSLQEELRKLKSDFDSQFSLKGNLERTVSSLQDKLSLENQMLEEKLKGTLDENIILAQKVLEYEKVKLKYESDIQGMANKLDASMGHLARLQLEIEDITNKLKLSSENEERYAANTQEISSKLAAFEAEVQNVTGENRDLVQKILALENVNAELERTKLILADSERQSEAVVSSLNASNEALENVNAELERTKLTVADSERRSEALVISLNASNEALENVSAELERTKLAVADSERQSEAMVISLNASNEVSVKLKDQLKSAKENLGCMRDELLSDTTSRVELENKVADLSSQLSMKNDQLLSLDAHKSELLHLKQLVADIEHEKSRVCHLLLLSEESGRKADADVLSLQARVSDLECQLATLHGFAFAADIELVYTRSQFLSRTQELVQQLETLDSCYRELHIKHLAVLNTVNDRISSKAQYVEENAVLLSTLSSLRSELEATVVERKSLLDRIKAISEELENHKNRADIADSNVVECTSRHELEIAHLKQALLISQEEANVLLSSQEELDTTIIVIKSKLDEQHLQISLLEDELTQLRDQQKELTRRLSEQSLKTEEFKNLSIHLKELKDRAEAECVQAREKKEAEGQSVVAQESLRMVFMRDQCETKVQEMRKQILVSKKHGEEMLFKLQDALSEVENLKKVEASQIKRNEEQSVKILDLESELQRVLAEKREKVNAYDRMQAELECSLISLECCKEEKQKLEASLQECNEERYKITVELNSVKERLESLASSTILQEEGISKSVVDEDSCRELADASQVPVQDGVVSRSVVGISRQASAGQKGLLQNDAHHLALIDEHAKAQSIMSSMDNLHHELERMKNENLGSIHPHEQQHCQSIFQGLEREQLQLHKTNEELGIIFPLFSEFSSCGNALERVLALEMELAESLKTKKKSGFQSSFLKQHSDEEAIFQSFKDINDLIKDMLEIKGRYVTVETELKEMHDRYSQLSLQLAEVEGERQKLVMTLKNARSPKRLPYL</sequence>
<dbReference type="OMA" id="TEASYMR"/>
<dbReference type="EMBL" id="CM010715">
    <property type="protein sequence ID" value="RZC43881.1"/>
    <property type="molecule type" value="Genomic_DNA"/>
</dbReference>
<protein>
    <recommendedName>
        <fullName evidence="3">C2 NT-type domain-containing protein</fullName>
    </recommendedName>
</protein>
<feature type="coiled-coil region" evidence="1">
    <location>
        <begin position="1037"/>
        <end position="1071"/>
    </location>
</feature>
<evidence type="ECO:0000313" key="5">
    <source>
        <dbReference type="Proteomes" id="UP000316621"/>
    </source>
</evidence>
<keyword evidence="1" id="KW-0175">Coiled coil</keyword>
<dbReference type="PANTHER" id="PTHR34452">
    <property type="entry name" value="MYOSIN HEAVY CHAIN-RELATED PROTEIN"/>
    <property type="match status" value="1"/>
</dbReference>
<evidence type="ECO:0000256" key="1">
    <source>
        <dbReference type="SAM" id="Coils"/>
    </source>
</evidence>
<feature type="coiled-coil region" evidence="1">
    <location>
        <begin position="518"/>
        <end position="570"/>
    </location>
</feature>
<dbReference type="InterPro" id="IPR019448">
    <property type="entry name" value="NT-C2"/>
</dbReference>
<feature type="domain" description="C2 NT-type" evidence="3">
    <location>
        <begin position="6"/>
        <end position="141"/>
    </location>
</feature>
<dbReference type="Gramene" id="RZC43881">
    <property type="protein sequence ID" value="RZC43881"/>
    <property type="gene ID" value="C5167_036823"/>
</dbReference>
<evidence type="ECO:0000313" key="4">
    <source>
        <dbReference type="EMBL" id="RZC43881.1"/>
    </source>
</evidence>
<feature type="coiled-coil region" evidence="1">
    <location>
        <begin position="1558"/>
        <end position="1585"/>
    </location>
</feature>
<gene>
    <name evidence="4" type="ORF">C5167_036823</name>
</gene>
<dbReference type="STRING" id="3469.A0A4Y7I8C1"/>
<feature type="compositionally biased region" description="Polar residues" evidence="2">
    <location>
        <begin position="244"/>
        <end position="262"/>
    </location>
</feature>
<feature type="coiled-coil region" evidence="1">
    <location>
        <begin position="1096"/>
        <end position="1162"/>
    </location>
</feature>